<organism evidence="1 2">
    <name type="scientific">Bacteroides ovatus</name>
    <dbReference type="NCBI Taxonomy" id="28116"/>
    <lineage>
        <taxon>Bacteria</taxon>
        <taxon>Pseudomonadati</taxon>
        <taxon>Bacteroidota</taxon>
        <taxon>Bacteroidia</taxon>
        <taxon>Bacteroidales</taxon>
        <taxon>Bacteroidaceae</taxon>
        <taxon>Bacteroides</taxon>
    </lineage>
</organism>
<dbReference type="Gene3D" id="1.25.40.390">
    <property type="match status" value="2"/>
</dbReference>
<sequence length="670" mass="78436">MKKYLYTLCTVALLGLVTSCVDSFDTTNRNPDKLYLDDIDIQKIFPGSIYKSLNVLSEMNYNHYGYMARYVVSWTAPKSMDNIGDRFYNFYKKVLGDIAIMEEKYDRDSNGNYWAILTTWKAYLYSVLTTTWGPVPMDAACKETYGNVYYYNSEAEVNMQILRWLDTAVDIFDPEGEKMLKDPFYPGTGGESDIEKWRKFANSLRLDIAIRMMNMKKNPEATTLAREQIEKALNPTNRNYLFTSNDDNAAGRYGTDPNADVSLYYERILKEFDLGTKLETELGGLTYPAMNEYFFCYMRSFQDPRLSKYAQQSRNNNTVGAKYESEKDYRAVVRDSLWSTKEKRFVQVSYRIPYLPRFEMKQTPSGWLTGKDEHNNDLQSLYSTASVSIEGYTYALVPRDFIKQDATIKLLTWAEVNFMLSEIQLRKEEWGINVALPQSAEQYYYNGINASMNEYGVTTGISEYLERDGIKWNTNGLGCHDYRNFYKADINGKGGYKNNLQQVWKQRYFATYFNGYAGWTLERRTRVMNYPPFFYNNPENNYGTYGANLLDPIPERLQYPIDERNWNMNYYREACRMLQSASKTPRPDGAFDDNFYTPLAFAGSYNMEGLYDRWKEGYLMYNNEMVAHWYGDTLEEFYDNVLKDYPEYSHLQGEDRLAASINFIRIEEDK</sequence>
<dbReference type="InterPro" id="IPR011990">
    <property type="entry name" value="TPR-like_helical_dom_sf"/>
</dbReference>
<keyword evidence="1" id="KW-0449">Lipoprotein</keyword>
<proteinExistence type="predicted"/>
<dbReference type="Pfam" id="PF12771">
    <property type="entry name" value="SusD-like_2"/>
    <property type="match status" value="1"/>
</dbReference>
<dbReference type="RefSeq" id="WP_004321596.1">
    <property type="nucleotide sequence ID" value="NZ_BAABYJ010000001.1"/>
</dbReference>
<dbReference type="PROSITE" id="PS51257">
    <property type="entry name" value="PROKAR_LIPOPROTEIN"/>
    <property type="match status" value="1"/>
</dbReference>
<accession>A0A3D2LWF5</accession>
<dbReference type="EMBL" id="JAQNWR010000006">
    <property type="protein sequence ID" value="MDC2408402.1"/>
    <property type="molecule type" value="Genomic_DNA"/>
</dbReference>
<dbReference type="AlphaFoldDB" id="A0A3D2LWF5"/>
<dbReference type="SUPFAM" id="SSF48452">
    <property type="entry name" value="TPR-like"/>
    <property type="match status" value="1"/>
</dbReference>
<dbReference type="Proteomes" id="UP001214017">
    <property type="component" value="Unassembled WGS sequence"/>
</dbReference>
<gene>
    <name evidence="1" type="ORF">PO240_11010</name>
</gene>
<reference evidence="1" key="1">
    <citation type="submission" date="2022-10" db="EMBL/GenBank/DDBJ databases">
        <title>Human gut microbiome strain richness.</title>
        <authorList>
            <person name="Chen-Liaw A."/>
        </authorList>
    </citation>
    <scope>NUCLEOTIDE SEQUENCE</scope>
    <source>
        <strain evidence="1">F7_m1001271B151109d0_201107</strain>
    </source>
</reference>
<evidence type="ECO:0000313" key="1">
    <source>
        <dbReference type="EMBL" id="MDC2408402.1"/>
    </source>
</evidence>
<name>A0A3D2LWF5_BACOV</name>
<evidence type="ECO:0000313" key="2">
    <source>
        <dbReference type="Proteomes" id="UP001214017"/>
    </source>
</evidence>
<protein>
    <submittedName>
        <fullName evidence="1">SusD/RagB family nutrient-binding outer membrane lipoprotein</fullName>
    </submittedName>
</protein>
<dbReference type="InterPro" id="IPR041662">
    <property type="entry name" value="SusD-like_2"/>
</dbReference>
<comment type="caution">
    <text evidence="1">The sequence shown here is derived from an EMBL/GenBank/DDBJ whole genome shotgun (WGS) entry which is preliminary data.</text>
</comment>